<dbReference type="EMBL" id="JAKMXF010000335">
    <property type="protein sequence ID" value="KAI6647917.1"/>
    <property type="molecule type" value="Genomic_DNA"/>
</dbReference>
<dbReference type="SUPFAM" id="SSF81296">
    <property type="entry name" value="E set domains"/>
    <property type="match status" value="1"/>
</dbReference>
<accession>A0AAV7JGL2</accession>
<dbReference type="Proteomes" id="UP001165289">
    <property type="component" value="Unassembled WGS sequence"/>
</dbReference>
<sequence length="252" mass="28790">MSIEPYYVREIGGEQLIIDLPCQTKVIDDTSVKCRFESYPENIVDGERLGENQIACVTPVHIYLGIHQVYVSVDNGSSFDYVGRFYAESEYILEPHLVIEKFDSAILQDFTTDMEITLLWDKSMISSKFLTLNLMMIIDPFSELKSWDESTVLIEKVENNGKISFKLSKVVTKEFRDGFDQVPITTGTYQLTDPNSNKYIAGPIAIFTFSNISFAICKQFYPLLEKEPKGLIPPTLELFPSRCCYMLQIGTY</sequence>
<evidence type="ECO:0000313" key="1">
    <source>
        <dbReference type="EMBL" id="KAI6647917.1"/>
    </source>
</evidence>
<evidence type="ECO:0000313" key="2">
    <source>
        <dbReference type="Proteomes" id="UP001165289"/>
    </source>
</evidence>
<gene>
    <name evidence="1" type="ORF">LOD99_8378</name>
</gene>
<reference evidence="1 2" key="1">
    <citation type="journal article" date="2023" name="BMC Biol.">
        <title>The compact genome of the sponge Oopsacas minuta (Hexactinellida) is lacking key metazoan core genes.</title>
        <authorList>
            <person name="Santini S."/>
            <person name="Schenkelaars Q."/>
            <person name="Jourda C."/>
            <person name="Duchesne M."/>
            <person name="Belahbib H."/>
            <person name="Rocher C."/>
            <person name="Selva M."/>
            <person name="Riesgo A."/>
            <person name="Vervoort M."/>
            <person name="Leys S.P."/>
            <person name="Kodjabachian L."/>
            <person name="Le Bivic A."/>
            <person name="Borchiellini C."/>
            <person name="Claverie J.M."/>
            <person name="Renard E."/>
        </authorList>
    </citation>
    <scope>NUCLEOTIDE SEQUENCE [LARGE SCALE GENOMIC DNA]</scope>
    <source>
        <strain evidence="1">SPO-2</strain>
    </source>
</reference>
<dbReference type="AlphaFoldDB" id="A0AAV7JGL2"/>
<proteinExistence type="predicted"/>
<dbReference type="InterPro" id="IPR014756">
    <property type="entry name" value="Ig_E-set"/>
</dbReference>
<keyword evidence="2" id="KW-1185">Reference proteome</keyword>
<name>A0AAV7JGL2_9METZ</name>
<organism evidence="1 2">
    <name type="scientific">Oopsacas minuta</name>
    <dbReference type="NCBI Taxonomy" id="111878"/>
    <lineage>
        <taxon>Eukaryota</taxon>
        <taxon>Metazoa</taxon>
        <taxon>Porifera</taxon>
        <taxon>Hexactinellida</taxon>
        <taxon>Hexasterophora</taxon>
        <taxon>Lyssacinosida</taxon>
        <taxon>Leucopsacidae</taxon>
        <taxon>Oopsacas</taxon>
    </lineage>
</organism>
<protein>
    <submittedName>
        <fullName evidence="1">Protein mesh-like</fullName>
    </submittedName>
</protein>
<comment type="caution">
    <text evidence="1">The sequence shown here is derived from an EMBL/GenBank/DDBJ whole genome shotgun (WGS) entry which is preliminary data.</text>
</comment>